<reference evidence="2" key="1">
    <citation type="journal article" date="2019" name="Int. J. Syst. Evol. Microbiol.">
        <title>The Global Catalogue of Microorganisms (GCM) 10K type strain sequencing project: providing services to taxonomists for standard genome sequencing and annotation.</title>
        <authorList>
            <consortium name="The Broad Institute Genomics Platform"/>
            <consortium name="The Broad Institute Genome Sequencing Center for Infectious Disease"/>
            <person name="Wu L."/>
            <person name="Ma J."/>
        </authorList>
    </citation>
    <scope>NUCLEOTIDE SEQUENCE [LARGE SCALE GENOMIC DNA]</scope>
    <source>
        <strain evidence="2">JCM 3389</strain>
    </source>
</reference>
<keyword evidence="2" id="KW-1185">Reference proteome</keyword>
<organism evidence="1 2">
    <name type="scientific">Flagellimonas iocasae</name>
    <dbReference type="NCBI Taxonomy" id="2055905"/>
    <lineage>
        <taxon>Bacteria</taxon>
        <taxon>Pseudomonadati</taxon>
        <taxon>Bacteroidota</taxon>
        <taxon>Flavobacteriia</taxon>
        <taxon>Flavobacteriales</taxon>
        <taxon>Flavobacteriaceae</taxon>
        <taxon>Flagellimonas</taxon>
    </lineage>
</organism>
<comment type="caution">
    <text evidence="1">The sequence shown here is derived from an EMBL/GenBank/DDBJ whole genome shotgun (WGS) entry which is preliminary data.</text>
</comment>
<sequence>MRTAIITIFLYAAVMQPTWSQGGDGNHRNFPLIISIEFHSLSLPFKNKRPLFKNVGIGLGTEVSHNGNRNWVQQFKMTWYGNKTAGGGILFHTQTVWRPTMVNDAYSEVKLGVGYLYAKRPKEGYRPIQNGWENVGKKGKGMLVVPIGIGLGYDTYDEGTYVSPFANYQFLLATNYNESMPLVPFTLMEFGSRVHF</sequence>
<accession>A0ABW4XXR2</accession>
<evidence type="ECO:0000313" key="2">
    <source>
        <dbReference type="Proteomes" id="UP001597342"/>
    </source>
</evidence>
<dbReference type="Proteomes" id="UP001597342">
    <property type="component" value="Unassembled WGS sequence"/>
</dbReference>
<name>A0ABW4XXR2_9FLAO</name>
<dbReference type="EMBL" id="JBHUHU010000001">
    <property type="protein sequence ID" value="MFD2098704.1"/>
    <property type="molecule type" value="Genomic_DNA"/>
</dbReference>
<protein>
    <recommendedName>
        <fullName evidence="3">Outer membrane protein beta-barrel domain-containing protein</fullName>
    </recommendedName>
</protein>
<evidence type="ECO:0000313" key="1">
    <source>
        <dbReference type="EMBL" id="MFD2098704.1"/>
    </source>
</evidence>
<proteinExistence type="predicted"/>
<evidence type="ECO:0008006" key="3">
    <source>
        <dbReference type="Google" id="ProtNLM"/>
    </source>
</evidence>
<gene>
    <name evidence="1" type="ORF">ACFSJE_02890</name>
</gene>
<dbReference type="RefSeq" id="WP_379829475.1">
    <property type="nucleotide sequence ID" value="NZ_JBHUHU010000001.1"/>
</dbReference>